<dbReference type="Proteomes" id="UP000199236">
    <property type="component" value="Unassembled WGS sequence"/>
</dbReference>
<dbReference type="InterPro" id="IPR009679">
    <property type="entry name" value="Phage_186_CII-like"/>
</dbReference>
<reference evidence="1 2" key="1">
    <citation type="submission" date="2016-10" db="EMBL/GenBank/DDBJ databases">
        <authorList>
            <person name="de Groot N.N."/>
        </authorList>
    </citation>
    <scope>NUCLEOTIDE SEQUENCE [LARGE SCALE GENOMIC DNA]</scope>
    <source>
        <strain evidence="1 2">CGMCC 1.9157</strain>
    </source>
</reference>
<dbReference type="RefSeq" id="WP_090070853.1">
    <property type="nucleotide sequence ID" value="NZ_FOVR01000003.1"/>
</dbReference>
<name>A0A1I5EKM4_9HYPH</name>
<organism evidence="1 2">
    <name type="scientific">Cohaesibacter marisflavi</name>
    <dbReference type="NCBI Taxonomy" id="655353"/>
    <lineage>
        <taxon>Bacteria</taxon>
        <taxon>Pseudomonadati</taxon>
        <taxon>Pseudomonadota</taxon>
        <taxon>Alphaproteobacteria</taxon>
        <taxon>Hyphomicrobiales</taxon>
        <taxon>Cohaesibacteraceae</taxon>
    </lineage>
</organism>
<sequence length="155" mass="17684">MSQLKTKDRGKHFGFLVRKAITESNRYDIASVAKGTDMSYQSFYQRLQGVTPFSADEIRRLIAFFPDPSLVSYLLKGTAFVAAERIEAEPEKREDHIFQAAHRIVFEASDVLETIDQALKDRRIDHREAVTIMSAIDDAERSLISLREFVAGMKK</sequence>
<dbReference type="GO" id="GO:0003677">
    <property type="term" value="F:DNA binding"/>
    <property type="evidence" value="ECO:0007669"/>
    <property type="project" value="InterPro"/>
</dbReference>
<dbReference type="STRING" id="655353.SAMN04488056_103230"/>
<gene>
    <name evidence="1" type="ORF">SAMN04488056_103230</name>
</gene>
<keyword evidence="2" id="KW-1185">Reference proteome</keyword>
<dbReference type="EMBL" id="FOVR01000003">
    <property type="protein sequence ID" value="SFO12072.1"/>
    <property type="molecule type" value="Genomic_DNA"/>
</dbReference>
<dbReference type="Pfam" id="PF06892">
    <property type="entry name" value="Phage_CP76"/>
    <property type="match status" value="1"/>
</dbReference>
<accession>A0A1I5EKM4</accession>
<dbReference type="OrthoDB" id="8369435at2"/>
<proteinExistence type="predicted"/>
<dbReference type="AlphaFoldDB" id="A0A1I5EKM4"/>
<protein>
    <submittedName>
        <fullName evidence="1">Uncharacterized protein</fullName>
    </submittedName>
</protein>
<evidence type="ECO:0000313" key="1">
    <source>
        <dbReference type="EMBL" id="SFO12072.1"/>
    </source>
</evidence>
<evidence type="ECO:0000313" key="2">
    <source>
        <dbReference type="Proteomes" id="UP000199236"/>
    </source>
</evidence>